<evidence type="ECO:0000256" key="9">
    <source>
        <dbReference type="ARBA" id="ARBA00022842"/>
    </source>
</evidence>
<reference evidence="11 12" key="1">
    <citation type="journal article" date="2016" name="Nat. Commun.">
        <title>Thousands of microbial genomes shed light on interconnected biogeochemical processes in an aquifer system.</title>
        <authorList>
            <person name="Anantharaman K."/>
            <person name="Brown C.T."/>
            <person name="Hug L.A."/>
            <person name="Sharon I."/>
            <person name="Castelle C.J."/>
            <person name="Probst A.J."/>
            <person name="Thomas B.C."/>
            <person name="Singh A."/>
            <person name="Wilkins M.J."/>
            <person name="Karaoz U."/>
            <person name="Brodie E.L."/>
            <person name="Williams K.H."/>
            <person name="Hubbard S.S."/>
            <person name="Banfield J.F."/>
        </authorList>
    </citation>
    <scope>NUCLEOTIDE SEQUENCE [LARGE SCALE GENOMIC DNA]</scope>
</reference>
<organism evidence="11 12">
    <name type="scientific">Candidatus Gottesmanbacteria bacterium RIFOXYB1_FULL_47_11</name>
    <dbReference type="NCBI Taxonomy" id="1798401"/>
    <lineage>
        <taxon>Bacteria</taxon>
        <taxon>Candidatus Gottesmaniibacteriota</taxon>
    </lineage>
</organism>
<dbReference type="GO" id="GO:0005737">
    <property type="term" value="C:cytoplasm"/>
    <property type="evidence" value="ECO:0007669"/>
    <property type="project" value="UniProtKB-SubCell"/>
</dbReference>
<keyword evidence="6" id="KW-0479">Metal-binding</keyword>
<keyword evidence="4" id="KW-0963">Cytoplasm</keyword>
<comment type="subcellular location">
    <subcellularLocation>
        <location evidence="1">Cytoplasm</location>
    </subcellularLocation>
</comment>
<dbReference type="STRING" id="1798401.A2363_03100"/>
<keyword evidence="5" id="KW-0819">tRNA processing</keyword>
<accession>A0A1F6BG27</accession>
<evidence type="ECO:0000256" key="4">
    <source>
        <dbReference type="ARBA" id="ARBA00022490"/>
    </source>
</evidence>
<proteinExistence type="inferred from homology"/>
<dbReference type="GO" id="GO:0005524">
    <property type="term" value="F:ATP binding"/>
    <property type="evidence" value="ECO:0007669"/>
    <property type="project" value="UniProtKB-KW"/>
</dbReference>
<keyword evidence="11" id="KW-0808">Transferase</keyword>
<comment type="similarity">
    <text evidence="2">Belongs to the TsaE family.</text>
</comment>
<keyword evidence="7" id="KW-0547">Nucleotide-binding</keyword>
<dbReference type="Gene3D" id="3.40.50.300">
    <property type="entry name" value="P-loop containing nucleotide triphosphate hydrolases"/>
    <property type="match status" value="1"/>
</dbReference>
<dbReference type="EMBL" id="MFKE01000007">
    <property type="protein sequence ID" value="OGG35732.1"/>
    <property type="molecule type" value="Genomic_DNA"/>
</dbReference>
<dbReference type="InterPro" id="IPR003442">
    <property type="entry name" value="T6A_TsaE"/>
</dbReference>
<evidence type="ECO:0000313" key="12">
    <source>
        <dbReference type="Proteomes" id="UP000176186"/>
    </source>
</evidence>
<evidence type="ECO:0000256" key="5">
    <source>
        <dbReference type="ARBA" id="ARBA00022694"/>
    </source>
</evidence>
<evidence type="ECO:0000256" key="8">
    <source>
        <dbReference type="ARBA" id="ARBA00022840"/>
    </source>
</evidence>
<evidence type="ECO:0000256" key="3">
    <source>
        <dbReference type="ARBA" id="ARBA00019010"/>
    </source>
</evidence>
<comment type="caution">
    <text evidence="11">The sequence shown here is derived from an EMBL/GenBank/DDBJ whole genome shotgun (WGS) entry which is preliminary data.</text>
</comment>
<evidence type="ECO:0000256" key="6">
    <source>
        <dbReference type="ARBA" id="ARBA00022723"/>
    </source>
</evidence>
<evidence type="ECO:0000256" key="7">
    <source>
        <dbReference type="ARBA" id="ARBA00022741"/>
    </source>
</evidence>
<dbReference type="PANTHER" id="PTHR33540">
    <property type="entry name" value="TRNA THREONYLCARBAMOYLADENOSINE BIOSYNTHESIS PROTEIN TSAE"/>
    <property type="match status" value="1"/>
</dbReference>
<dbReference type="GO" id="GO:0016740">
    <property type="term" value="F:transferase activity"/>
    <property type="evidence" value="ECO:0007669"/>
    <property type="project" value="UniProtKB-KW"/>
</dbReference>
<evidence type="ECO:0000313" key="11">
    <source>
        <dbReference type="EMBL" id="OGG35732.1"/>
    </source>
</evidence>
<name>A0A1F6BG27_9BACT</name>
<dbReference type="AlphaFoldDB" id="A0A1F6BG27"/>
<protein>
    <recommendedName>
        <fullName evidence="3">tRNA threonylcarbamoyladenosine biosynthesis protein TsaE</fullName>
    </recommendedName>
    <alternativeName>
        <fullName evidence="10">t(6)A37 threonylcarbamoyladenosine biosynthesis protein TsaE</fullName>
    </alternativeName>
</protein>
<evidence type="ECO:0000256" key="10">
    <source>
        <dbReference type="ARBA" id="ARBA00032441"/>
    </source>
</evidence>
<dbReference type="Proteomes" id="UP000176186">
    <property type="component" value="Unassembled WGS sequence"/>
</dbReference>
<dbReference type="InterPro" id="IPR027417">
    <property type="entry name" value="P-loop_NTPase"/>
</dbReference>
<dbReference type="GO" id="GO:0046872">
    <property type="term" value="F:metal ion binding"/>
    <property type="evidence" value="ECO:0007669"/>
    <property type="project" value="UniProtKB-KW"/>
</dbReference>
<dbReference type="NCBIfam" id="TIGR00150">
    <property type="entry name" value="T6A_YjeE"/>
    <property type="match status" value="1"/>
</dbReference>
<evidence type="ECO:0000256" key="1">
    <source>
        <dbReference type="ARBA" id="ARBA00004496"/>
    </source>
</evidence>
<dbReference type="PANTHER" id="PTHR33540:SF2">
    <property type="entry name" value="TRNA THREONYLCARBAMOYLADENOSINE BIOSYNTHESIS PROTEIN TSAE"/>
    <property type="match status" value="1"/>
</dbReference>
<keyword evidence="8" id="KW-0067">ATP-binding</keyword>
<sequence length="148" mass="16776">MDFSNNITTKKPEETARVGEELAHHLMNRGGAILCLYGQLGAGKTTFTQGFARGLGITTRLLSPTFIIVRRYQIPKNNFFLNHVDLYRLQTLPEMEGIGLPEIFSDCASYTVIEWAERLGELLPKNRIDVHFRTAQDDTHDIRIEGLV</sequence>
<gene>
    <name evidence="11" type="ORF">A2363_03100</name>
</gene>
<evidence type="ECO:0000256" key="2">
    <source>
        <dbReference type="ARBA" id="ARBA00007599"/>
    </source>
</evidence>
<keyword evidence="9" id="KW-0460">Magnesium</keyword>
<dbReference type="Pfam" id="PF02367">
    <property type="entry name" value="TsaE"/>
    <property type="match status" value="1"/>
</dbReference>
<dbReference type="GO" id="GO:0002949">
    <property type="term" value="P:tRNA threonylcarbamoyladenosine modification"/>
    <property type="evidence" value="ECO:0007669"/>
    <property type="project" value="InterPro"/>
</dbReference>
<dbReference type="SUPFAM" id="SSF52540">
    <property type="entry name" value="P-loop containing nucleoside triphosphate hydrolases"/>
    <property type="match status" value="1"/>
</dbReference>